<dbReference type="InterPro" id="IPR015330">
    <property type="entry name" value="DNA_primase/pol_bifunc_N"/>
</dbReference>
<feature type="domain" description="DNA primase/polymerase bifunctional N-terminal" evidence="1">
    <location>
        <begin position="33"/>
        <end position="208"/>
    </location>
</feature>
<accession>A0A7X6CXU0</accession>
<evidence type="ECO:0000259" key="1">
    <source>
        <dbReference type="SMART" id="SM00943"/>
    </source>
</evidence>
<evidence type="ECO:0000313" key="3">
    <source>
        <dbReference type="Proteomes" id="UP000578686"/>
    </source>
</evidence>
<dbReference type="SMART" id="SM00943">
    <property type="entry name" value="Prim-Pol"/>
    <property type="match status" value="1"/>
</dbReference>
<sequence>MGFTIGGTRDNHAIRRAPRHVRLGALTPEVTAVAEYTGLWGWDVLAGTRALPPESGHPRCSCGRTCDTPGAHPSRGGPVLAAGTTLTEVARSWPAPEAGRSVLLATGTRFDAVEAPAAAAEYAVLRMERMGLRLGPVALRPDGRAWFVMAPGTARLATAARAAGALRGVGRGGHVVAPPSRLPGLGPVRWLRAPDPENAAAFPDPRVLLRTLEAAAARGGAPGRAAAAVAPQLPCDRNARHTDGARSA</sequence>
<dbReference type="Proteomes" id="UP000578686">
    <property type="component" value="Unassembled WGS sequence"/>
</dbReference>
<dbReference type="AlphaFoldDB" id="A0A7X6CXU0"/>
<organism evidence="2 3">
    <name type="scientific">Streptomyces lonarensis</name>
    <dbReference type="NCBI Taxonomy" id="700599"/>
    <lineage>
        <taxon>Bacteria</taxon>
        <taxon>Bacillati</taxon>
        <taxon>Actinomycetota</taxon>
        <taxon>Actinomycetes</taxon>
        <taxon>Kitasatosporales</taxon>
        <taxon>Streptomycetaceae</taxon>
        <taxon>Streptomyces</taxon>
    </lineage>
</organism>
<gene>
    <name evidence="2" type="ORF">HCN56_02850</name>
</gene>
<comment type="caution">
    <text evidence="2">The sequence shown here is derived from an EMBL/GenBank/DDBJ whole genome shotgun (WGS) entry which is preliminary data.</text>
</comment>
<name>A0A7X6CXU0_9ACTN</name>
<dbReference type="EMBL" id="JAAVJD010000009">
    <property type="protein sequence ID" value="NJQ04547.1"/>
    <property type="molecule type" value="Genomic_DNA"/>
</dbReference>
<proteinExistence type="predicted"/>
<dbReference type="RefSeq" id="WP_167967840.1">
    <property type="nucleotide sequence ID" value="NZ_BHZG01000040.1"/>
</dbReference>
<protein>
    <submittedName>
        <fullName evidence="2">DNA primase</fullName>
    </submittedName>
</protein>
<keyword evidence="3" id="KW-1185">Reference proteome</keyword>
<dbReference type="Pfam" id="PF09250">
    <property type="entry name" value="Prim-Pol"/>
    <property type="match status" value="1"/>
</dbReference>
<reference evidence="2 3" key="1">
    <citation type="submission" date="2020-03" db="EMBL/GenBank/DDBJ databases">
        <title>Draft genome of Streptomyces sp. ventii, isolated from the Axial Seamount in the Pacific Ocean, and resequencing of the two type strains Streptomyces lonarensis strain NCL 716 and Streptomyces bohaiensis strain 11A07.</title>
        <authorList>
            <person name="Loughran R.M."/>
            <person name="Pfannmuller K.M."/>
            <person name="Wasson B.J."/>
            <person name="Deadmond M.C."/>
            <person name="Paddock B.E."/>
            <person name="Koyack M.J."/>
            <person name="Gallegos D.A."/>
            <person name="Mitchell E.A."/>
            <person name="Ushijima B."/>
            <person name="Saw J.H."/>
            <person name="Mcphail K.L."/>
            <person name="Videau P."/>
        </authorList>
    </citation>
    <scope>NUCLEOTIDE SEQUENCE [LARGE SCALE GENOMIC DNA]</scope>
    <source>
        <strain evidence="2 3">NCL716</strain>
    </source>
</reference>
<evidence type="ECO:0000313" key="2">
    <source>
        <dbReference type="EMBL" id="NJQ04547.1"/>
    </source>
</evidence>